<sequence>MEAPATFLLLPQAPSSSLNLEP</sequence>
<accession>A0A834WNF6</accession>
<dbReference type="Proteomes" id="UP000634136">
    <property type="component" value="Unassembled WGS sequence"/>
</dbReference>
<reference evidence="1" key="1">
    <citation type="submission" date="2020-09" db="EMBL/GenBank/DDBJ databases">
        <title>Genome-Enabled Discovery of Anthraquinone Biosynthesis in Senna tora.</title>
        <authorList>
            <person name="Kang S.-H."/>
            <person name="Pandey R.P."/>
            <person name="Lee C.-M."/>
            <person name="Sim J.-S."/>
            <person name="Jeong J.-T."/>
            <person name="Choi B.-S."/>
            <person name="Jung M."/>
            <person name="Ginzburg D."/>
            <person name="Zhao K."/>
            <person name="Won S.Y."/>
            <person name="Oh T.-J."/>
            <person name="Yu Y."/>
            <person name="Kim N.-H."/>
            <person name="Lee O.R."/>
            <person name="Lee T.-H."/>
            <person name="Bashyal P."/>
            <person name="Kim T.-S."/>
            <person name="Lee W.-H."/>
            <person name="Kawkins C."/>
            <person name="Kim C.-K."/>
            <person name="Kim J.S."/>
            <person name="Ahn B.O."/>
            <person name="Rhee S.Y."/>
            <person name="Sohng J.K."/>
        </authorList>
    </citation>
    <scope>NUCLEOTIDE SEQUENCE</scope>
    <source>
        <tissue evidence="1">Leaf</tissue>
    </source>
</reference>
<keyword evidence="2" id="KW-1185">Reference proteome</keyword>
<gene>
    <name evidence="1" type="ORF">G2W53_021453</name>
</gene>
<dbReference type="AlphaFoldDB" id="A0A834WNF6"/>
<name>A0A834WNF6_9FABA</name>
<organism evidence="1 2">
    <name type="scientific">Senna tora</name>
    <dbReference type="NCBI Taxonomy" id="362788"/>
    <lineage>
        <taxon>Eukaryota</taxon>
        <taxon>Viridiplantae</taxon>
        <taxon>Streptophyta</taxon>
        <taxon>Embryophyta</taxon>
        <taxon>Tracheophyta</taxon>
        <taxon>Spermatophyta</taxon>
        <taxon>Magnoliopsida</taxon>
        <taxon>eudicotyledons</taxon>
        <taxon>Gunneridae</taxon>
        <taxon>Pentapetalae</taxon>
        <taxon>rosids</taxon>
        <taxon>fabids</taxon>
        <taxon>Fabales</taxon>
        <taxon>Fabaceae</taxon>
        <taxon>Caesalpinioideae</taxon>
        <taxon>Cassia clade</taxon>
        <taxon>Senna</taxon>
    </lineage>
</organism>
<evidence type="ECO:0000313" key="2">
    <source>
        <dbReference type="Proteomes" id="UP000634136"/>
    </source>
</evidence>
<evidence type="ECO:0000313" key="1">
    <source>
        <dbReference type="EMBL" id="KAF7823309.1"/>
    </source>
</evidence>
<protein>
    <submittedName>
        <fullName evidence="1">Uncharacterized protein</fullName>
    </submittedName>
</protein>
<proteinExistence type="predicted"/>
<dbReference type="EMBL" id="JAAIUW010000007">
    <property type="protein sequence ID" value="KAF7823309.1"/>
    <property type="molecule type" value="Genomic_DNA"/>
</dbReference>
<comment type="caution">
    <text evidence="1">The sequence shown here is derived from an EMBL/GenBank/DDBJ whole genome shotgun (WGS) entry which is preliminary data.</text>
</comment>